<keyword evidence="3" id="KW-0805">Transcription regulation</keyword>
<keyword evidence="5" id="KW-0804">Transcription</keyword>
<dbReference type="GO" id="GO:0005829">
    <property type="term" value="C:cytosol"/>
    <property type="evidence" value="ECO:0007669"/>
    <property type="project" value="TreeGrafter"/>
</dbReference>
<dbReference type="CDD" id="cd17574">
    <property type="entry name" value="REC_OmpR"/>
    <property type="match status" value="1"/>
</dbReference>
<dbReference type="InterPro" id="IPR000160">
    <property type="entry name" value="GGDEF_dom"/>
</dbReference>
<organism evidence="9 10">
    <name type="scientific">Candidatus Avelusimicrobium gallicola</name>
    <dbReference type="NCBI Taxonomy" id="2562704"/>
    <lineage>
        <taxon>Bacteria</taxon>
        <taxon>Pseudomonadati</taxon>
        <taxon>Elusimicrobiota</taxon>
        <taxon>Elusimicrobia</taxon>
        <taxon>Elusimicrobiales</taxon>
        <taxon>Elusimicrobiaceae</taxon>
        <taxon>Candidatus Avelusimicrobium</taxon>
    </lineage>
</organism>
<dbReference type="InterPro" id="IPR001789">
    <property type="entry name" value="Sig_transdc_resp-reg_receiver"/>
</dbReference>
<evidence type="ECO:0000259" key="7">
    <source>
        <dbReference type="PROSITE" id="PS50110"/>
    </source>
</evidence>
<evidence type="ECO:0000256" key="6">
    <source>
        <dbReference type="PROSITE-ProRule" id="PRU00169"/>
    </source>
</evidence>
<evidence type="ECO:0008006" key="11">
    <source>
        <dbReference type="Google" id="ProtNLM"/>
    </source>
</evidence>
<proteinExistence type="predicted"/>
<feature type="modified residue" description="4-aspartylphosphate" evidence="6">
    <location>
        <position position="57"/>
    </location>
</feature>
<dbReference type="PROSITE" id="PS50887">
    <property type="entry name" value="GGDEF"/>
    <property type="match status" value="1"/>
</dbReference>
<dbReference type="Gene3D" id="3.30.70.270">
    <property type="match status" value="1"/>
</dbReference>
<dbReference type="GO" id="GO:0006355">
    <property type="term" value="P:regulation of DNA-templated transcription"/>
    <property type="evidence" value="ECO:0007669"/>
    <property type="project" value="TreeGrafter"/>
</dbReference>
<keyword evidence="10" id="KW-1185">Reference proteome</keyword>
<dbReference type="CDD" id="cd01949">
    <property type="entry name" value="GGDEF"/>
    <property type="match status" value="1"/>
</dbReference>
<dbReference type="Pfam" id="PF00990">
    <property type="entry name" value="GGDEF"/>
    <property type="match status" value="1"/>
</dbReference>
<dbReference type="InterPro" id="IPR043128">
    <property type="entry name" value="Rev_trsase/Diguanyl_cyclase"/>
</dbReference>
<evidence type="ECO:0000313" key="10">
    <source>
        <dbReference type="Proteomes" id="UP000196368"/>
    </source>
</evidence>
<dbReference type="PANTHER" id="PTHR48111:SF1">
    <property type="entry name" value="TWO-COMPONENT RESPONSE REGULATOR ORR33"/>
    <property type="match status" value="1"/>
</dbReference>
<gene>
    <name evidence="9" type="ORF">B5F75_01275</name>
</gene>
<keyword evidence="2" id="KW-0902">Two-component regulatory system</keyword>
<dbReference type="Gene3D" id="3.40.50.2300">
    <property type="match status" value="1"/>
</dbReference>
<dbReference type="InterPro" id="IPR039420">
    <property type="entry name" value="WalR-like"/>
</dbReference>
<evidence type="ECO:0000256" key="1">
    <source>
        <dbReference type="ARBA" id="ARBA00022553"/>
    </source>
</evidence>
<dbReference type="SUPFAM" id="SSF55073">
    <property type="entry name" value="Nucleotide cyclase"/>
    <property type="match status" value="1"/>
</dbReference>
<evidence type="ECO:0000256" key="5">
    <source>
        <dbReference type="ARBA" id="ARBA00023163"/>
    </source>
</evidence>
<evidence type="ECO:0000256" key="2">
    <source>
        <dbReference type="ARBA" id="ARBA00023012"/>
    </source>
</evidence>
<accession>A0A1Y4DFL1</accession>
<dbReference type="EMBL" id="NFJD01000001">
    <property type="protein sequence ID" value="OUO57432.1"/>
    <property type="molecule type" value="Genomic_DNA"/>
</dbReference>
<feature type="domain" description="Response regulatory" evidence="7">
    <location>
        <begin position="8"/>
        <end position="124"/>
    </location>
</feature>
<sequence>MLMEHNAKILLADDSHAIRFLVSEILTNAGFTVIEAEDGQEAIEKTYKENPDLLILDYEMPKKTGFEVVREVRSRTGYLHTPIIIFTAVTEKSTKLEGLGLDIDDYLTKPADEDEIVARVKLLLKRNKQKMDCNPLTRLPGNPSIQTRVEAEIASGRPFAVLYCDLNNFKSFNDKYGFEAGDRVLKTEADVIVHAAEQDPTSFVGHIGGDDFIVVCSFDKAEAIAQEITSKTDALAPTFYNEEDRKNGYMVSTNRRGEMEKFKFLSIGIGIVHNTKKPLTSFAMVSNIGSELKCLAKQHEGGSFYVLDRRA</sequence>
<name>A0A1Y4DFL1_9BACT</name>
<dbReference type="SMART" id="SM00267">
    <property type="entry name" value="GGDEF"/>
    <property type="match status" value="1"/>
</dbReference>
<dbReference type="Pfam" id="PF00072">
    <property type="entry name" value="Response_reg"/>
    <property type="match status" value="1"/>
</dbReference>
<dbReference type="InterPro" id="IPR029787">
    <property type="entry name" value="Nucleotide_cyclase"/>
</dbReference>
<dbReference type="PROSITE" id="PS50110">
    <property type="entry name" value="RESPONSE_REGULATORY"/>
    <property type="match status" value="1"/>
</dbReference>
<dbReference type="GO" id="GO:0032993">
    <property type="term" value="C:protein-DNA complex"/>
    <property type="evidence" value="ECO:0007669"/>
    <property type="project" value="TreeGrafter"/>
</dbReference>
<comment type="caution">
    <text evidence="9">The sequence shown here is derived from an EMBL/GenBank/DDBJ whole genome shotgun (WGS) entry which is preliminary data.</text>
</comment>
<evidence type="ECO:0000256" key="3">
    <source>
        <dbReference type="ARBA" id="ARBA00023015"/>
    </source>
</evidence>
<dbReference type="AlphaFoldDB" id="A0A1Y4DFL1"/>
<dbReference type="NCBIfam" id="TIGR00254">
    <property type="entry name" value="GGDEF"/>
    <property type="match status" value="1"/>
</dbReference>
<evidence type="ECO:0000256" key="4">
    <source>
        <dbReference type="ARBA" id="ARBA00023125"/>
    </source>
</evidence>
<keyword evidence="1 6" id="KW-0597">Phosphoprotein</keyword>
<dbReference type="Proteomes" id="UP000196368">
    <property type="component" value="Unassembled WGS sequence"/>
</dbReference>
<dbReference type="PANTHER" id="PTHR48111">
    <property type="entry name" value="REGULATOR OF RPOS"/>
    <property type="match status" value="1"/>
</dbReference>
<feature type="domain" description="GGDEF" evidence="8">
    <location>
        <begin position="157"/>
        <end position="309"/>
    </location>
</feature>
<keyword evidence="4" id="KW-0238">DNA-binding</keyword>
<dbReference type="InterPro" id="IPR011006">
    <property type="entry name" value="CheY-like_superfamily"/>
</dbReference>
<evidence type="ECO:0000313" key="9">
    <source>
        <dbReference type="EMBL" id="OUO57432.1"/>
    </source>
</evidence>
<dbReference type="SMART" id="SM00448">
    <property type="entry name" value="REC"/>
    <property type="match status" value="1"/>
</dbReference>
<dbReference type="SUPFAM" id="SSF52172">
    <property type="entry name" value="CheY-like"/>
    <property type="match status" value="1"/>
</dbReference>
<evidence type="ECO:0000259" key="8">
    <source>
        <dbReference type="PROSITE" id="PS50887"/>
    </source>
</evidence>
<dbReference type="GO" id="GO:0000156">
    <property type="term" value="F:phosphorelay response regulator activity"/>
    <property type="evidence" value="ECO:0007669"/>
    <property type="project" value="TreeGrafter"/>
</dbReference>
<dbReference type="GO" id="GO:0000976">
    <property type="term" value="F:transcription cis-regulatory region binding"/>
    <property type="evidence" value="ECO:0007669"/>
    <property type="project" value="TreeGrafter"/>
</dbReference>
<reference evidence="10" key="1">
    <citation type="submission" date="2017-04" db="EMBL/GenBank/DDBJ databases">
        <title>Function of individual gut microbiota members based on whole genome sequencing of pure cultures obtained from chicken caecum.</title>
        <authorList>
            <person name="Medvecky M."/>
            <person name="Cejkova D."/>
            <person name="Polansky O."/>
            <person name="Karasova D."/>
            <person name="Kubasova T."/>
            <person name="Cizek A."/>
            <person name="Rychlik I."/>
        </authorList>
    </citation>
    <scope>NUCLEOTIDE SEQUENCE [LARGE SCALE GENOMIC DNA]</scope>
    <source>
        <strain evidence="10">An273</strain>
    </source>
</reference>
<protein>
    <recommendedName>
        <fullName evidence="11">Diguanylate cyclase response regulator</fullName>
    </recommendedName>
</protein>